<name>A0ACC2XH15_9TREE</name>
<evidence type="ECO:0000313" key="2">
    <source>
        <dbReference type="Proteomes" id="UP001243375"/>
    </source>
</evidence>
<evidence type="ECO:0000313" key="1">
    <source>
        <dbReference type="EMBL" id="KAJ9123232.1"/>
    </source>
</evidence>
<reference evidence="1" key="1">
    <citation type="submission" date="2023-04" db="EMBL/GenBank/DDBJ databases">
        <title>Draft Genome sequencing of Naganishia species isolated from polar environments using Oxford Nanopore Technology.</title>
        <authorList>
            <person name="Leo P."/>
            <person name="Venkateswaran K."/>
        </authorList>
    </citation>
    <scope>NUCLEOTIDE SEQUENCE</scope>
    <source>
        <strain evidence="1">MNA-CCFEE 5425</strain>
    </source>
</reference>
<accession>A0ACC2XH15</accession>
<dbReference type="EMBL" id="JASBWU010000003">
    <property type="protein sequence ID" value="KAJ9123232.1"/>
    <property type="molecule type" value="Genomic_DNA"/>
</dbReference>
<protein>
    <submittedName>
        <fullName evidence="1">Uncharacterized protein</fullName>
    </submittedName>
</protein>
<organism evidence="1 2">
    <name type="scientific">Naganishia vaughanmartiniae</name>
    <dbReference type="NCBI Taxonomy" id="1424756"/>
    <lineage>
        <taxon>Eukaryota</taxon>
        <taxon>Fungi</taxon>
        <taxon>Dikarya</taxon>
        <taxon>Basidiomycota</taxon>
        <taxon>Agaricomycotina</taxon>
        <taxon>Tremellomycetes</taxon>
        <taxon>Filobasidiales</taxon>
        <taxon>Filobasidiaceae</taxon>
        <taxon>Naganishia</taxon>
    </lineage>
</organism>
<keyword evidence="2" id="KW-1185">Reference proteome</keyword>
<dbReference type="Proteomes" id="UP001243375">
    <property type="component" value="Unassembled WGS sequence"/>
</dbReference>
<gene>
    <name evidence="1" type="ORF">QFC22_001427</name>
</gene>
<comment type="caution">
    <text evidence="1">The sequence shown here is derived from an EMBL/GenBank/DDBJ whole genome shotgun (WGS) entry which is preliminary data.</text>
</comment>
<proteinExistence type="predicted"/>
<sequence>MFKLSSTTLIALLTATATSVVSQSIPHYTAPTLAATASSYSAGTATVTGFDISTDGASSTPTIGVIPAVSASPSVISDPTIATMVGPSATAPGPVVSGASSQTPVPSAVSSAKTSGTSAVISKSSSAAASATSASSALSLSVNSVGAVGALFAAIALF</sequence>